<dbReference type="GO" id="GO:0009297">
    <property type="term" value="P:pilus assembly"/>
    <property type="evidence" value="ECO:0007669"/>
    <property type="project" value="InterPro"/>
</dbReference>
<organism evidence="5 6">
    <name type="scientific">Termitidicoccus mucosus</name>
    <dbReference type="NCBI Taxonomy" id="1184151"/>
    <lineage>
        <taxon>Bacteria</taxon>
        <taxon>Pseudomonadati</taxon>
        <taxon>Verrucomicrobiota</taxon>
        <taxon>Opitutia</taxon>
        <taxon>Opitutales</taxon>
        <taxon>Opitutaceae</taxon>
        <taxon>Termitidicoccus</taxon>
    </lineage>
</organism>
<dbReference type="GO" id="GO:0019867">
    <property type="term" value="C:outer membrane"/>
    <property type="evidence" value="ECO:0007669"/>
    <property type="project" value="InterPro"/>
</dbReference>
<evidence type="ECO:0000259" key="4">
    <source>
        <dbReference type="Pfam" id="PF07655"/>
    </source>
</evidence>
<reference evidence="5 6" key="1">
    <citation type="submission" date="2016-01" db="EMBL/GenBank/DDBJ databases">
        <title>High potential of lignocellulose degradation of a new Verrucomicrobia species.</title>
        <authorList>
            <person name="Wang Y."/>
            <person name="Shi Y."/>
            <person name="Qiu Z."/>
            <person name="Liu S."/>
            <person name="Yang H."/>
        </authorList>
    </citation>
    <scope>NUCLEOTIDE SEQUENCE [LARGE SCALE GENOMIC DNA]</scope>
    <source>
        <strain evidence="5 6">TSB47</strain>
    </source>
</reference>
<dbReference type="InterPro" id="IPR001775">
    <property type="entry name" value="GspD/PilQ"/>
</dbReference>
<dbReference type="EMBL" id="LRRQ01000076">
    <property type="protein sequence ID" value="OAM89949.1"/>
    <property type="molecule type" value="Genomic_DNA"/>
</dbReference>
<dbReference type="Pfam" id="PF07655">
    <property type="entry name" value="Secretin_N_2"/>
    <property type="match status" value="1"/>
</dbReference>
<dbReference type="Pfam" id="PF00263">
    <property type="entry name" value="Secretin"/>
    <property type="match status" value="1"/>
</dbReference>
<protein>
    <submittedName>
        <fullName evidence="5">Type II secretory protein PulD</fullName>
    </submittedName>
</protein>
<dbReference type="PRINTS" id="PR00811">
    <property type="entry name" value="BCTERIALGSPD"/>
</dbReference>
<dbReference type="GO" id="GO:0009306">
    <property type="term" value="P:protein secretion"/>
    <property type="evidence" value="ECO:0007669"/>
    <property type="project" value="InterPro"/>
</dbReference>
<feature type="region of interest" description="Disordered" evidence="1">
    <location>
        <begin position="142"/>
        <end position="181"/>
    </location>
</feature>
<dbReference type="InterPro" id="IPR004846">
    <property type="entry name" value="T2SS/T3SS_dom"/>
</dbReference>
<dbReference type="AlphaFoldDB" id="A0A178IL78"/>
<dbReference type="PANTHER" id="PTHR30604">
    <property type="entry name" value="PROTEIN TRANSPORT PROTEIN HOFQ"/>
    <property type="match status" value="1"/>
</dbReference>
<comment type="caution">
    <text evidence="5">The sequence shown here is derived from an EMBL/GenBank/DDBJ whole genome shotgun (WGS) entry which is preliminary data.</text>
</comment>
<feature type="compositionally biased region" description="Gly residues" evidence="1">
    <location>
        <begin position="153"/>
        <end position="174"/>
    </location>
</feature>
<evidence type="ECO:0000313" key="5">
    <source>
        <dbReference type="EMBL" id="OAM89949.1"/>
    </source>
</evidence>
<dbReference type="InterPro" id="IPR011514">
    <property type="entry name" value="Secretin_N_2"/>
</dbReference>
<dbReference type="PANTHER" id="PTHR30604:SF1">
    <property type="entry name" value="DNA UTILIZATION PROTEIN HOFQ"/>
    <property type="match status" value="1"/>
</dbReference>
<dbReference type="STRING" id="1184151.AW736_11625"/>
<proteinExistence type="predicted"/>
<evidence type="ECO:0000256" key="2">
    <source>
        <dbReference type="SAM" id="SignalP"/>
    </source>
</evidence>
<feature type="chain" id="PRO_5008089063" evidence="2">
    <location>
        <begin position="29"/>
        <end position="555"/>
    </location>
</feature>
<dbReference type="Proteomes" id="UP000078486">
    <property type="component" value="Unassembled WGS sequence"/>
</dbReference>
<dbReference type="OrthoDB" id="182525at2"/>
<gene>
    <name evidence="5" type="ORF">AW736_11625</name>
</gene>
<evidence type="ECO:0000256" key="1">
    <source>
        <dbReference type="SAM" id="MobiDB-lite"/>
    </source>
</evidence>
<name>A0A178IL78_9BACT</name>
<dbReference type="InterPro" id="IPR051808">
    <property type="entry name" value="Type_IV_pilus_biogenesis"/>
</dbReference>
<evidence type="ECO:0000259" key="3">
    <source>
        <dbReference type="Pfam" id="PF00263"/>
    </source>
</evidence>
<feature type="domain" description="Type II/III secretion system secretin-like" evidence="3">
    <location>
        <begin position="328"/>
        <end position="502"/>
    </location>
</feature>
<evidence type="ECO:0000313" key="6">
    <source>
        <dbReference type="Proteomes" id="UP000078486"/>
    </source>
</evidence>
<dbReference type="Gene3D" id="3.55.50.30">
    <property type="match status" value="1"/>
</dbReference>
<keyword evidence="6" id="KW-1185">Reference proteome</keyword>
<accession>A0A178IL78</accession>
<feature type="domain" description="Secretin N-terminal" evidence="4">
    <location>
        <begin position="121"/>
        <end position="210"/>
    </location>
</feature>
<feature type="signal peptide" evidence="2">
    <location>
        <begin position="1"/>
        <end position="28"/>
    </location>
</feature>
<dbReference type="PROSITE" id="PS00875">
    <property type="entry name" value="T2SP_D"/>
    <property type="match status" value="1"/>
</dbReference>
<keyword evidence="2" id="KW-0732">Signal</keyword>
<dbReference type="InterPro" id="IPR004845">
    <property type="entry name" value="T2SS_GspD_CS"/>
</dbReference>
<sequence>MNLLRCQNLRRRAAIVIMALSLCPVLHAVAQQQPAPVPIEEALLRQVPYFSQDSQPLAKVLQALGRTNGISIMCEKAVEGEVNVEFHNITLRGILDALCVQEGYYWDIEDGGYVMVRRFKTFIYQVEYPTLERKGSSKSNINLGQTNFDASAGGSGGSGGSGGGGRGGGSGGGGGEEDSASVSLEMTTENQFWDKIQQELDAVKGKDERVVFDRFAGTIMVTGSRHTHEHIANFLSNINGRIAQQVEIVGKIIEVQLNDQEKLGIDWQLAASSVGDLMIGGPVAGLYEAGKLKGSTNLTSSVLGGFQFDGDSFTGSIGIGKLDALIQALSQQGTLNAITSPRLVTLNNQTAYIKDTNDVPYFQRQSSSQMSGGINNTAMTSETYNVSTISIGTTVAITPHIADNGDITLDITPAITRLDKEITAPDNYSKAPALFVKMTSTIIRLRSGETAIIGGLITEEEADTTRSVPGLGKIPFLGRLFRTEAKYKAKSELVIMLTPRILQPGASLSASDQRAAAALSRGVRAHTGSGMSVVPAPSPAVSSTGRTVEAISLLD</sequence>